<dbReference type="EMBL" id="PGTN01000138">
    <property type="protein sequence ID" value="PJF46570.1"/>
    <property type="molecule type" value="Genomic_DNA"/>
</dbReference>
<keyword evidence="1" id="KW-1133">Transmembrane helix</keyword>
<comment type="caution">
    <text evidence="2">The sequence shown here is derived from an EMBL/GenBank/DDBJ whole genome shotgun (WGS) entry which is preliminary data.</text>
</comment>
<gene>
    <name evidence="2" type="ORF">CUN48_13135</name>
</gene>
<accession>A0A2M8Q9Y7</accession>
<evidence type="ECO:0000256" key="1">
    <source>
        <dbReference type="SAM" id="Phobius"/>
    </source>
</evidence>
<organism evidence="2 3">
    <name type="scientific">Candidatus Thermofonsia Clade 3 bacterium</name>
    <dbReference type="NCBI Taxonomy" id="2364212"/>
    <lineage>
        <taxon>Bacteria</taxon>
        <taxon>Bacillati</taxon>
        <taxon>Chloroflexota</taxon>
        <taxon>Candidatus Thermofontia</taxon>
        <taxon>Candidatus Thermofonsia Clade 3</taxon>
    </lineage>
</organism>
<dbReference type="Proteomes" id="UP000230790">
    <property type="component" value="Unassembled WGS sequence"/>
</dbReference>
<evidence type="ECO:0000313" key="3">
    <source>
        <dbReference type="Proteomes" id="UP000230790"/>
    </source>
</evidence>
<dbReference type="InterPro" id="IPR025098">
    <property type="entry name" value="DUF4013"/>
</dbReference>
<feature type="transmembrane region" description="Helical" evidence="1">
    <location>
        <begin position="170"/>
        <end position="194"/>
    </location>
</feature>
<evidence type="ECO:0008006" key="4">
    <source>
        <dbReference type="Google" id="ProtNLM"/>
    </source>
</evidence>
<reference evidence="2 3" key="1">
    <citation type="submission" date="2017-11" db="EMBL/GenBank/DDBJ databases">
        <title>Evolution of Phototrophy in the Chloroflexi Phylum Driven by Horizontal Gene Transfer.</title>
        <authorList>
            <person name="Ward L.M."/>
            <person name="Hemp J."/>
            <person name="Shih P.M."/>
            <person name="Mcglynn S.E."/>
            <person name="Fischer W."/>
        </authorList>
    </citation>
    <scope>NUCLEOTIDE SEQUENCE [LARGE SCALE GENOMIC DNA]</scope>
    <source>
        <strain evidence="2">JP3_7</strain>
    </source>
</reference>
<proteinExistence type="predicted"/>
<keyword evidence="1" id="KW-0812">Transmembrane</keyword>
<keyword evidence="1" id="KW-0472">Membrane</keyword>
<feature type="transmembrane region" description="Helical" evidence="1">
    <location>
        <begin position="200"/>
        <end position="222"/>
    </location>
</feature>
<dbReference type="AlphaFoldDB" id="A0A2M8Q9Y7"/>
<dbReference type="Pfam" id="PF13197">
    <property type="entry name" value="DUF4013"/>
    <property type="match status" value="1"/>
</dbReference>
<sequence>MIDIGRAAQHPTEDQNWLSKLGIGALIALVPILNFALSGYTIEHLKNTLNGMDVPLPAWDNLGEKLVNGLKVFVVTFVFALPIVLLTCIITVASGGLAALSGGTDQLGDAALVGVGVLTIAVSCLAALYGLFLAYLSPAIYIQYAKTKEISACLRVGELFSIARANTVDYLTIFAIFIGFAFVLGLVVGVLNIIPCLGQILSLLIAFLAAPYLAVLLGHMCGQYARNNSTIKSAV</sequence>
<protein>
    <recommendedName>
        <fullName evidence="4">DUF4013 domain-containing protein</fullName>
    </recommendedName>
</protein>
<feature type="transmembrane region" description="Helical" evidence="1">
    <location>
        <begin position="72"/>
        <end position="98"/>
    </location>
</feature>
<name>A0A2M8Q9Y7_9CHLR</name>
<evidence type="ECO:0000313" key="2">
    <source>
        <dbReference type="EMBL" id="PJF46570.1"/>
    </source>
</evidence>
<feature type="transmembrane region" description="Helical" evidence="1">
    <location>
        <begin position="21"/>
        <end position="42"/>
    </location>
</feature>
<feature type="transmembrane region" description="Helical" evidence="1">
    <location>
        <begin position="110"/>
        <end position="136"/>
    </location>
</feature>